<dbReference type="RefSeq" id="WP_009805934.1">
    <property type="nucleotide sequence ID" value="NZ_CH724131.1"/>
</dbReference>
<keyword evidence="1" id="KW-1133">Transmembrane helix</keyword>
<accession>A3TUI3</accession>
<dbReference type="OrthoDB" id="228033at2"/>
<feature type="domain" description="DUF4178" evidence="2">
    <location>
        <begin position="63"/>
        <end position="209"/>
    </location>
</feature>
<gene>
    <name evidence="3" type="ORF">OB2597_08554</name>
</gene>
<evidence type="ECO:0000313" key="4">
    <source>
        <dbReference type="Proteomes" id="UP000004318"/>
    </source>
</evidence>
<name>A3TUI3_PSEBH</name>
<proteinExistence type="predicted"/>
<dbReference type="InterPro" id="IPR025235">
    <property type="entry name" value="DUF4178"/>
</dbReference>
<dbReference type="AlphaFoldDB" id="A3TUI3"/>
<dbReference type="Proteomes" id="UP000004318">
    <property type="component" value="Unassembled WGS sequence"/>
</dbReference>
<evidence type="ECO:0000256" key="1">
    <source>
        <dbReference type="SAM" id="Phobius"/>
    </source>
</evidence>
<comment type="caution">
    <text evidence="3">The sequence shown here is derived from an EMBL/GenBank/DDBJ whole genome shotgun (WGS) entry which is preliminary data.</text>
</comment>
<reference evidence="3 4" key="1">
    <citation type="journal article" date="2010" name="J. Bacteriol.">
        <title>Genome sequences of Oceanicola granulosus HTCC2516(T) and Oceanicola batsensis HTCC2597(TDelta).</title>
        <authorList>
            <person name="Thrash J.C."/>
            <person name="Cho J.C."/>
            <person name="Vergin K.L."/>
            <person name="Giovannoni S.J."/>
        </authorList>
    </citation>
    <scope>NUCLEOTIDE SEQUENCE [LARGE SCALE GENOMIC DNA]</scope>
    <source>
        <strain evidence="4">ATCC BAA-863 / DSM 15984 / KCTC 12145 / HTCC2597</strain>
    </source>
</reference>
<dbReference type="Pfam" id="PF13785">
    <property type="entry name" value="DUF4178"/>
    <property type="match status" value="1"/>
</dbReference>
<feature type="transmembrane region" description="Helical" evidence="1">
    <location>
        <begin position="392"/>
        <end position="414"/>
    </location>
</feature>
<dbReference type="HOGENOM" id="CLU_643696_0_0_5"/>
<organism evidence="3 4">
    <name type="scientific">Pseudooceanicola batsensis (strain ATCC BAA-863 / DSM 15984 / KCTC 12145 / HTCC2597)</name>
    <name type="common">Oceanicola batsensis</name>
    <dbReference type="NCBI Taxonomy" id="252305"/>
    <lineage>
        <taxon>Bacteria</taxon>
        <taxon>Pseudomonadati</taxon>
        <taxon>Pseudomonadota</taxon>
        <taxon>Alphaproteobacteria</taxon>
        <taxon>Rhodobacterales</taxon>
        <taxon>Paracoccaceae</taxon>
        <taxon>Pseudooceanicola</taxon>
    </lineage>
</organism>
<dbReference type="EMBL" id="AAMO01000002">
    <property type="protein sequence ID" value="EAQ04179.1"/>
    <property type="molecule type" value="Genomic_DNA"/>
</dbReference>
<keyword evidence="1" id="KW-0472">Membrane</keyword>
<evidence type="ECO:0000259" key="2">
    <source>
        <dbReference type="Pfam" id="PF13785"/>
    </source>
</evidence>
<keyword evidence="4" id="KW-1185">Reference proteome</keyword>
<dbReference type="STRING" id="252305.OB2597_08554"/>
<sequence>MTRAQGITAVNCTSCGAGLDILGGGRVSTHVCGYCGAALDANQDYAVIARYSGLQRPETPLALGMAGEIDGVAFTVIGILAWEEIWQGSVWTWVDHQVFSPTHGYAWLTVEEGHLIFSRRYRKPTRPAFLTSATVERAESRPVVRTGSGTYRYYETSTARITFAEGEFNWEPKVGDRATAVSILGRDAMLTFEHSTTEREVEISTWLPPATYAAFGAVAPARASRNHPLMPYPGRRLPRFYTLAAVGLAVLAVIAGLGLSSMRGRAVASAPEIPVASLPVDIAFDLTDTDRLATIRLQADVSNSWAYVDVALTDPEDRPVFEAGREIGFYHGRDADGRWTEGSTVSTLRFHPPMPGRYTLSLDMPESGTWQRGGAAASALSVRVVESQSSGLWLFLLAFVFGLIPGLFLLRALLAHKRRWSGSDWTDEDD</sequence>
<keyword evidence="1" id="KW-0812">Transmembrane</keyword>
<protein>
    <recommendedName>
        <fullName evidence="2">DUF4178 domain-containing protein</fullName>
    </recommendedName>
</protein>
<evidence type="ECO:0000313" key="3">
    <source>
        <dbReference type="EMBL" id="EAQ04179.1"/>
    </source>
</evidence>
<feature type="transmembrane region" description="Helical" evidence="1">
    <location>
        <begin position="240"/>
        <end position="259"/>
    </location>
</feature>
<dbReference type="eggNOG" id="COG1656">
    <property type="taxonomic scope" value="Bacteria"/>
</dbReference>